<feature type="transmembrane region" description="Helical" evidence="1">
    <location>
        <begin position="90"/>
        <end position="107"/>
    </location>
</feature>
<accession>A0ABV6YR38</accession>
<keyword evidence="1" id="KW-0812">Transmembrane</keyword>
<sequence length="512" mass="57689">MGALVLKAVYSVLRSPQHDFQTTVLKNPEYFLTAINRVFLAINTCILIILGVTTFWLTKNIAISLIAQSSPFLSDITLFYGLLEVSPEPFILASTLLFALLIIAYPYKATIETSLFHNKIISADLLFVISFSFISGFGIASKLTFIPLLLIPLVVLPKFKNKILFIIGTILSFALCTYPIIHKIGWFFKAFVFPLLAHDGLYGAGEGDIVDVGAYMSNITYILSNNVFFSILLTSSLCILMISFGVPRLRRVSIGNINFTSLFAVSLSQLLGLVITAKHYFHIGSYSPLDRYFLPSVGLSGVSLILMIFCLKEVGNELKDDATIPSLFHKMGHFMTTRYVNGFMFILIISLLISGVSWLRTTSNNSKFIRDAILEVYHKVEHDYQDYAKIYYSKSSSPEASLYFSHFYDKYNSEVLQKLYENAYYYHFIKGKLYHWKSDIPFEEIVSAYGNKIIFQGSPLSSGDLIIDALGITPKKHDLILNVVYEGTIENIYEVDIHSHLKNETEHSSEGS</sequence>
<comment type="caution">
    <text evidence="2">The sequence shown here is derived from an EMBL/GenBank/DDBJ whole genome shotgun (WGS) entry which is preliminary data.</text>
</comment>
<feature type="transmembrane region" description="Helical" evidence="1">
    <location>
        <begin position="63"/>
        <end position="83"/>
    </location>
</feature>
<evidence type="ECO:0008006" key="4">
    <source>
        <dbReference type="Google" id="ProtNLM"/>
    </source>
</evidence>
<name>A0ABV6YR38_UNCC1</name>
<dbReference type="EMBL" id="JBHPBY010000001">
    <property type="protein sequence ID" value="MFC1848571.1"/>
    <property type="molecule type" value="Genomic_DNA"/>
</dbReference>
<keyword evidence="1" id="KW-0472">Membrane</keyword>
<feature type="transmembrane region" description="Helical" evidence="1">
    <location>
        <begin position="292"/>
        <end position="311"/>
    </location>
</feature>
<protein>
    <recommendedName>
        <fullName evidence="4">Glycosyltransferase RgtA/B/C/D-like domain-containing protein</fullName>
    </recommendedName>
</protein>
<feature type="transmembrane region" description="Helical" evidence="1">
    <location>
        <begin position="127"/>
        <end position="151"/>
    </location>
</feature>
<feature type="transmembrane region" description="Helical" evidence="1">
    <location>
        <begin position="38"/>
        <end position="57"/>
    </location>
</feature>
<evidence type="ECO:0000313" key="3">
    <source>
        <dbReference type="Proteomes" id="UP001594351"/>
    </source>
</evidence>
<feature type="transmembrane region" description="Helical" evidence="1">
    <location>
        <begin position="259"/>
        <end position="280"/>
    </location>
</feature>
<keyword evidence="3" id="KW-1185">Reference proteome</keyword>
<organism evidence="2 3">
    <name type="scientific">candidate division CSSED10-310 bacterium</name>
    <dbReference type="NCBI Taxonomy" id="2855610"/>
    <lineage>
        <taxon>Bacteria</taxon>
        <taxon>Bacteria division CSSED10-310</taxon>
    </lineage>
</organism>
<feature type="transmembrane region" description="Helical" evidence="1">
    <location>
        <begin position="227"/>
        <end position="247"/>
    </location>
</feature>
<reference evidence="2 3" key="1">
    <citation type="submission" date="2024-09" db="EMBL/GenBank/DDBJ databases">
        <title>Laminarin stimulates single cell rates of sulfate reduction while oxygen inhibits transcriptomic activity in coastal marine sediment.</title>
        <authorList>
            <person name="Lindsay M."/>
            <person name="Orcutt B."/>
            <person name="Emerson D."/>
            <person name="Stepanauskas R."/>
            <person name="D'Angelo T."/>
        </authorList>
    </citation>
    <scope>NUCLEOTIDE SEQUENCE [LARGE SCALE GENOMIC DNA]</scope>
    <source>
        <strain evidence="2">SAG AM-311-K15</strain>
    </source>
</reference>
<feature type="transmembrane region" description="Helical" evidence="1">
    <location>
        <begin position="163"/>
        <end position="181"/>
    </location>
</feature>
<evidence type="ECO:0000256" key="1">
    <source>
        <dbReference type="SAM" id="Phobius"/>
    </source>
</evidence>
<gene>
    <name evidence="2" type="ORF">ACFL27_00040</name>
</gene>
<feature type="transmembrane region" description="Helical" evidence="1">
    <location>
        <begin position="339"/>
        <end position="359"/>
    </location>
</feature>
<keyword evidence="1" id="KW-1133">Transmembrane helix</keyword>
<dbReference type="Proteomes" id="UP001594351">
    <property type="component" value="Unassembled WGS sequence"/>
</dbReference>
<proteinExistence type="predicted"/>
<evidence type="ECO:0000313" key="2">
    <source>
        <dbReference type="EMBL" id="MFC1848571.1"/>
    </source>
</evidence>